<keyword evidence="2" id="KW-1185">Reference proteome</keyword>
<comment type="caution">
    <text evidence="1">The sequence shown here is derived from an EMBL/GenBank/DDBJ whole genome shotgun (WGS) entry which is preliminary data.</text>
</comment>
<evidence type="ECO:0000313" key="1">
    <source>
        <dbReference type="EMBL" id="KAJ0052869.1"/>
    </source>
</evidence>
<name>A0ACC0ZIK6_9ROSI</name>
<evidence type="ECO:0000313" key="2">
    <source>
        <dbReference type="Proteomes" id="UP001163603"/>
    </source>
</evidence>
<reference evidence="2" key="1">
    <citation type="journal article" date="2023" name="G3 (Bethesda)">
        <title>Genome assembly and association tests identify interacting loci associated with vigor, precocity, and sex in interspecific pistachio rootstocks.</title>
        <authorList>
            <person name="Palmer W."/>
            <person name="Jacygrad E."/>
            <person name="Sagayaradj S."/>
            <person name="Cavanaugh K."/>
            <person name="Han R."/>
            <person name="Bertier L."/>
            <person name="Beede B."/>
            <person name="Kafkas S."/>
            <person name="Golino D."/>
            <person name="Preece J."/>
            <person name="Michelmore R."/>
        </authorList>
    </citation>
    <scope>NUCLEOTIDE SEQUENCE [LARGE SCALE GENOMIC DNA]</scope>
</reference>
<sequence>MAEKPKVHDLPVESSKHGLSTTGPKYTLDKRLKSHLNEENISSLDASVGEQRQRDSRFNDPNESEKIRAVEVLQQMDSLQRQAVLKGISGNWSKKELLTDSWKNLKSCSESEGIGYLFNSVEVLDHIKAEYHVLEHYQVQDMPNSVTKIQFSKLDPRIANFMSLICNNNMMKQQIMGLGYNATSLMKDIYAKEDPLYSWYQCLQCELEPIEAESKEYSMIKTYLQNTDTELSYKPNNIFRASRQGESERFEKFSGTKNRMLLWHGSRLTNWAGILSQGLRIAPPEAPVSGCDFGKGVYFSDMFSRSVGYCGANSKSPDAVLLLCEVALGDMNELLTLDCNADKLPKGKLSTKGVGKIAPDLSEAQVLEDGVIVPLGLPKEQSYPMVACRHNEYIVYNVEQIRMRYVVHAKFCCTHQG</sequence>
<dbReference type="Proteomes" id="UP001163603">
    <property type="component" value="Chromosome 1"/>
</dbReference>
<accession>A0ACC0ZIK6</accession>
<organism evidence="1 2">
    <name type="scientific">Pistacia integerrima</name>
    <dbReference type="NCBI Taxonomy" id="434235"/>
    <lineage>
        <taxon>Eukaryota</taxon>
        <taxon>Viridiplantae</taxon>
        <taxon>Streptophyta</taxon>
        <taxon>Embryophyta</taxon>
        <taxon>Tracheophyta</taxon>
        <taxon>Spermatophyta</taxon>
        <taxon>Magnoliopsida</taxon>
        <taxon>eudicotyledons</taxon>
        <taxon>Gunneridae</taxon>
        <taxon>Pentapetalae</taxon>
        <taxon>rosids</taxon>
        <taxon>malvids</taxon>
        <taxon>Sapindales</taxon>
        <taxon>Anacardiaceae</taxon>
        <taxon>Pistacia</taxon>
    </lineage>
</organism>
<proteinExistence type="predicted"/>
<gene>
    <name evidence="1" type="ORF">Pint_00957</name>
</gene>
<protein>
    <submittedName>
        <fullName evidence="1">Uncharacterized protein</fullName>
    </submittedName>
</protein>
<dbReference type="EMBL" id="CM047736">
    <property type="protein sequence ID" value="KAJ0052869.1"/>
    <property type="molecule type" value="Genomic_DNA"/>
</dbReference>